<feature type="transmembrane region" description="Helical" evidence="16">
    <location>
        <begin position="695"/>
        <end position="717"/>
    </location>
</feature>
<organism evidence="18 19">
    <name type="scientific">Candidatus Jidaibacter acanthamoebae</name>
    <dbReference type="NCBI Taxonomy" id="86105"/>
    <lineage>
        <taxon>Bacteria</taxon>
        <taxon>Pseudomonadati</taxon>
        <taxon>Pseudomonadota</taxon>
        <taxon>Alphaproteobacteria</taxon>
        <taxon>Rickettsiales</taxon>
        <taxon>Candidatus Midichloriaceae</taxon>
        <taxon>Candidatus Jidaibacter</taxon>
    </lineage>
</organism>
<dbReference type="NCBIfam" id="TIGR00231">
    <property type="entry name" value="small_GTP"/>
    <property type="match status" value="1"/>
</dbReference>
<comment type="caution">
    <text evidence="18">The sequence shown here is derived from an EMBL/GenBank/DDBJ whole genome shotgun (WGS) entry which is preliminary data.</text>
</comment>
<name>A0A0C1QNE3_9RICK</name>
<dbReference type="AlphaFoldDB" id="A0A0C1QNE3"/>
<feature type="transmembrane region" description="Helical" evidence="16">
    <location>
        <begin position="448"/>
        <end position="468"/>
    </location>
</feature>
<proteinExistence type="inferred from homology"/>
<evidence type="ECO:0000256" key="11">
    <source>
        <dbReference type="ARBA" id="ARBA00023134"/>
    </source>
</evidence>
<reference evidence="18 19" key="1">
    <citation type="submission" date="2014-11" db="EMBL/GenBank/DDBJ databases">
        <title>A Rickettsiales Symbiont of Amoebae With Ancient Features.</title>
        <authorList>
            <person name="Schulz F."/>
            <person name="Martijn J."/>
            <person name="Wascher F."/>
            <person name="Kostanjsek R."/>
            <person name="Ettema T.J."/>
            <person name="Horn M."/>
        </authorList>
    </citation>
    <scope>NUCLEOTIDE SEQUENCE [LARGE SCALE GENOMIC DNA]</scope>
    <source>
        <strain evidence="18 19">UWC36</strain>
    </source>
</reference>
<keyword evidence="4 16" id="KW-0410">Iron transport</keyword>
<feature type="transmembrane region" description="Helical" evidence="16">
    <location>
        <begin position="667"/>
        <end position="688"/>
    </location>
</feature>
<accession>A0A0C1QNE3</accession>
<evidence type="ECO:0000256" key="10">
    <source>
        <dbReference type="ARBA" id="ARBA00023065"/>
    </source>
</evidence>
<keyword evidence="9 16" id="KW-0408">Iron</keyword>
<evidence type="ECO:0000256" key="4">
    <source>
        <dbReference type="ARBA" id="ARBA00022496"/>
    </source>
</evidence>
<dbReference type="Proteomes" id="UP000031258">
    <property type="component" value="Unassembled WGS sequence"/>
</dbReference>
<keyword evidence="7 14" id="KW-0547">Nucleotide-binding</keyword>
<dbReference type="OrthoDB" id="9809127at2"/>
<dbReference type="PANTHER" id="PTHR43185">
    <property type="entry name" value="FERROUS IRON TRANSPORT PROTEIN B"/>
    <property type="match status" value="1"/>
</dbReference>
<dbReference type="InterPro" id="IPR006073">
    <property type="entry name" value="GTP-bd"/>
</dbReference>
<dbReference type="PATRIC" id="fig|86105.3.peg.640"/>
<protein>
    <recommendedName>
        <fullName evidence="13 16">Ferrous iron transport protein B</fullName>
    </recommendedName>
</protein>
<feature type="transmembrane region" description="Helical" evidence="16">
    <location>
        <begin position="388"/>
        <end position="409"/>
    </location>
</feature>
<dbReference type="GO" id="GO:0015093">
    <property type="term" value="F:ferrous iron transmembrane transporter activity"/>
    <property type="evidence" value="ECO:0007669"/>
    <property type="project" value="UniProtKB-UniRule"/>
</dbReference>
<keyword evidence="10" id="KW-0406">Ion transport</keyword>
<evidence type="ECO:0000313" key="19">
    <source>
        <dbReference type="Proteomes" id="UP000031258"/>
    </source>
</evidence>
<evidence type="ECO:0000256" key="6">
    <source>
        <dbReference type="ARBA" id="ARBA00022692"/>
    </source>
</evidence>
<dbReference type="GO" id="GO:0005886">
    <property type="term" value="C:plasma membrane"/>
    <property type="evidence" value="ECO:0007669"/>
    <property type="project" value="UniProtKB-SubCell"/>
</dbReference>
<sequence length="760" mass="84685">MKKIRVAIIGNPNCGKSTIFNALTGLKQVVGNWPGVTVEKKVGNFQHNDTEIEIIDLPGVYSLNQSGSLDEEIAHNFLVNEEYDLAVNVIDSSNLARHLYLTTQLLEMQIPLILAFNMIDVAKNKGINIDSKKIEQALGAKVVKLIARKDVGVNDLKEEITGFPENTENKESFIEKIYPPKIYEQIKWIAKENLISERQVLQDLENRAEDNKAPVASHQIQAAQQEIIKEYDEESSIIIPGIRYEFINKIAGVAISREKITRSDFSNKLDKVFLNKFFGIPIFLLSVYLAFTFSIVVGGAFQDFFELFSEVVFMDIPRLLLEKISSPKLLTFLIADCIGGGIQTVLTFIPIIFGLYLFLSFLEDSGYLLRAAYLIDRAMKAIGLPGKAFFPLVVGFGCNVPAIMAARIVNNQNDRIAIAMIAPFMSCGARLSVYALFCAAFFPKSGQNIVFLLYIIGIMVGIFTGWLLKKTFLKSEPEHLMLELIDYHLPTLKGLMLKTLDKVHSFVFGAGKLIVIVFIVLQCLNSVSFDLTVGNQTNGKSMLAVIGKKITPVFKPIGIREENWPAAVGLFTGIFAKEVVVGTLNSLYLSIEGNSEIKPKPINIAEKLKNAFLSIPENISKITENLSTPLWLNLSDQNIIDEFLDAEGVSASIYRAMQKGFNGRIAVFSYLLFVLLYFPCVSVFGIIVREIGTKWAIISAVWSTLLAYVVSCSFYQFAVISHREDAKEIYMSIGLLILITVFILFVTNKKTEQKDANLGA</sequence>
<dbReference type="FunFam" id="3.40.50.300:FF:000426">
    <property type="entry name" value="Ferrous iron transport protein B"/>
    <property type="match status" value="1"/>
</dbReference>
<dbReference type="CDD" id="cd01879">
    <property type="entry name" value="FeoB"/>
    <property type="match status" value="1"/>
</dbReference>
<evidence type="ECO:0000256" key="15">
    <source>
        <dbReference type="PIRSR" id="PIRSR603373-2"/>
    </source>
</evidence>
<feature type="binding site" evidence="15">
    <location>
        <position position="22"/>
    </location>
    <ligand>
        <name>Mg(2+)</name>
        <dbReference type="ChEBI" id="CHEBI:18420"/>
        <label>1</label>
    </ligand>
</feature>
<dbReference type="InterPro" id="IPR011640">
    <property type="entry name" value="Fe2_transport_prot_B_C"/>
</dbReference>
<keyword evidence="2 16" id="KW-0813">Transport</keyword>
<comment type="subcellular location">
    <subcellularLocation>
        <location evidence="1 16">Cell inner membrane</location>
        <topology evidence="1 16">Multi-pass membrane protein</topology>
    </subcellularLocation>
</comment>
<evidence type="ECO:0000259" key="17">
    <source>
        <dbReference type="PROSITE" id="PS51711"/>
    </source>
</evidence>
<keyword evidence="19" id="KW-1185">Reference proteome</keyword>
<feature type="binding site" evidence="14">
    <location>
        <begin position="10"/>
        <end position="17"/>
    </location>
    <ligand>
        <name>GTP</name>
        <dbReference type="ChEBI" id="CHEBI:37565"/>
        <label>1</label>
    </ligand>
</feature>
<evidence type="ECO:0000256" key="14">
    <source>
        <dbReference type="PIRSR" id="PIRSR603373-1"/>
    </source>
</evidence>
<evidence type="ECO:0000256" key="12">
    <source>
        <dbReference type="ARBA" id="ARBA00023136"/>
    </source>
</evidence>
<evidence type="ECO:0000256" key="16">
    <source>
        <dbReference type="RuleBase" id="RU362098"/>
    </source>
</evidence>
<dbReference type="InterPro" id="IPR005225">
    <property type="entry name" value="Small_GTP-bd"/>
</dbReference>
<comment type="similarity">
    <text evidence="16">Belongs to the TRAFAC class TrmE-Era-EngA-EngB-Septin-like GTPase superfamily. FeoB GTPase (TC 9.A.8) family.</text>
</comment>
<feature type="transmembrane region" description="Helical" evidence="16">
    <location>
        <begin position="729"/>
        <end position="747"/>
    </location>
</feature>
<evidence type="ECO:0000256" key="7">
    <source>
        <dbReference type="ARBA" id="ARBA00022741"/>
    </source>
</evidence>
<feature type="binding site" evidence="15">
    <location>
        <position position="25"/>
    </location>
    <ligand>
        <name>Mg(2+)</name>
        <dbReference type="ChEBI" id="CHEBI:18420"/>
        <label>2</label>
    </ligand>
</feature>
<evidence type="ECO:0000256" key="2">
    <source>
        <dbReference type="ARBA" id="ARBA00022448"/>
    </source>
</evidence>
<keyword evidence="6 16" id="KW-0812">Transmembrane</keyword>
<dbReference type="GO" id="GO:0046872">
    <property type="term" value="F:metal ion binding"/>
    <property type="evidence" value="ECO:0007669"/>
    <property type="project" value="UniProtKB-KW"/>
</dbReference>
<comment type="function">
    <text evidence="16">Probable transporter of a GTP-driven Fe(2+) uptake system.</text>
</comment>
<dbReference type="GO" id="GO:0005525">
    <property type="term" value="F:GTP binding"/>
    <property type="evidence" value="ECO:0007669"/>
    <property type="project" value="UniProtKB-KW"/>
</dbReference>
<dbReference type="PROSITE" id="PS51711">
    <property type="entry name" value="G_FEOB"/>
    <property type="match status" value="1"/>
</dbReference>
<keyword evidence="12 16" id="KW-0472">Membrane</keyword>
<dbReference type="InterPro" id="IPR050860">
    <property type="entry name" value="FeoB_GTPase"/>
</dbReference>
<feature type="binding site" evidence="15">
    <location>
        <position position="21"/>
    </location>
    <ligand>
        <name>Mg(2+)</name>
        <dbReference type="ChEBI" id="CHEBI:18420"/>
        <label>2</label>
    </ligand>
</feature>
<evidence type="ECO:0000256" key="13">
    <source>
        <dbReference type="NCBIfam" id="TIGR00437"/>
    </source>
</evidence>
<dbReference type="Pfam" id="PF07664">
    <property type="entry name" value="FeoB_C"/>
    <property type="match status" value="1"/>
</dbReference>
<dbReference type="NCBIfam" id="TIGR00437">
    <property type="entry name" value="feoB"/>
    <property type="match status" value="1"/>
</dbReference>
<feature type="transmembrane region" description="Helical" evidence="16">
    <location>
        <begin position="277"/>
        <end position="298"/>
    </location>
</feature>
<feature type="domain" description="FeoB-type G" evidence="17">
    <location>
        <begin position="3"/>
        <end position="166"/>
    </location>
</feature>
<gene>
    <name evidence="18" type="primary">feoB_2</name>
    <name evidence="18" type="ORF">NF27_DP00920</name>
</gene>
<keyword evidence="5" id="KW-0997">Cell inner membrane</keyword>
<dbReference type="InterPro" id="IPR011642">
    <property type="entry name" value="Gate_dom"/>
</dbReference>
<dbReference type="STRING" id="86105.NF27_DP00920"/>
<keyword evidence="3" id="KW-1003">Cell membrane</keyword>
<feature type="binding site" evidence="14">
    <location>
        <begin position="56"/>
        <end position="59"/>
    </location>
    <ligand>
        <name>GTP</name>
        <dbReference type="ChEBI" id="CHEBI:37565"/>
        <label>3</label>
    </ligand>
</feature>
<evidence type="ECO:0000313" key="18">
    <source>
        <dbReference type="EMBL" id="KIE05548.1"/>
    </source>
</evidence>
<keyword evidence="11 14" id="KW-0342">GTP-binding</keyword>
<evidence type="ECO:0000256" key="3">
    <source>
        <dbReference type="ARBA" id="ARBA00022475"/>
    </source>
</evidence>
<dbReference type="PRINTS" id="PR00326">
    <property type="entry name" value="GTP1OBG"/>
</dbReference>
<feature type="transmembrane region" description="Helical" evidence="16">
    <location>
        <begin position="416"/>
        <end position="442"/>
    </location>
</feature>
<dbReference type="EMBL" id="JSWE01000092">
    <property type="protein sequence ID" value="KIE05548.1"/>
    <property type="molecule type" value="Genomic_DNA"/>
</dbReference>
<dbReference type="Pfam" id="PF07670">
    <property type="entry name" value="Gate"/>
    <property type="match status" value="2"/>
</dbReference>
<feature type="binding site" evidence="14">
    <location>
        <begin position="35"/>
        <end position="39"/>
    </location>
    <ligand>
        <name>GTP</name>
        <dbReference type="ChEBI" id="CHEBI:37565"/>
        <label>2</label>
    </ligand>
</feature>
<evidence type="ECO:0000256" key="1">
    <source>
        <dbReference type="ARBA" id="ARBA00004429"/>
    </source>
</evidence>
<feature type="transmembrane region" description="Helical" evidence="16">
    <location>
        <begin position="503"/>
        <end position="521"/>
    </location>
</feature>
<dbReference type="PANTHER" id="PTHR43185:SF1">
    <property type="entry name" value="FE(2+) TRANSPORTER FEOB"/>
    <property type="match status" value="1"/>
</dbReference>
<feature type="binding site" evidence="15">
    <location>
        <position position="24"/>
    </location>
    <ligand>
        <name>Mg(2+)</name>
        <dbReference type="ChEBI" id="CHEBI:18420"/>
        <label>2</label>
    </ligand>
</feature>
<dbReference type="Pfam" id="PF02421">
    <property type="entry name" value="FeoB_N"/>
    <property type="match status" value="1"/>
</dbReference>
<dbReference type="InterPro" id="IPR003373">
    <property type="entry name" value="Fe2_transport_prot-B"/>
</dbReference>
<keyword evidence="15" id="KW-0460">Magnesium</keyword>
<dbReference type="InterPro" id="IPR027417">
    <property type="entry name" value="P-loop_NTPase"/>
</dbReference>
<dbReference type="InterPro" id="IPR030389">
    <property type="entry name" value="G_FEOB_dom"/>
</dbReference>
<feature type="transmembrane region" description="Helical" evidence="16">
    <location>
        <begin position="333"/>
        <end position="359"/>
    </location>
</feature>
<dbReference type="Gene3D" id="3.40.50.300">
    <property type="entry name" value="P-loop containing nucleotide triphosphate hydrolases"/>
    <property type="match status" value="1"/>
</dbReference>
<evidence type="ECO:0000256" key="8">
    <source>
        <dbReference type="ARBA" id="ARBA00022989"/>
    </source>
</evidence>
<dbReference type="RefSeq" id="WP_039455776.1">
    <property type="nucleotide sequence ID" value="NZ_JSWE01000092.1"/>
</dbReference>
<dbReference type="NCBIfam" id="NF007105">
    <property type="entry name" value="PRK09554.1"/>
    <property type="match status" value="1"/>
</dbReference>
<feature type="binding site" evidence="14">
    <location>
        <begin position="117"/>
        <end position="120"/>
    </location>
    <ligand>
        <name>GTP</name>
        <dbReference type="ChEBI" id="CHEBI:37565"/>
        <label>1</label>
    </ligand>
</feature>
<evidence type="ECO:0000256" key="5">
    <source>
        <dbReference type="ARBA" id="ARBA00022519"/>
    </source>
</evidence>
<keyword evidence="8 16" id="KW-1133">Transmembrane helix</keyword>
<evidence type="ECO:0000256" key="9">
    <source>
        <dbReference type="ARBA" id="ARBA00023004"/>
    </source>
</evidence>
<keyword evidence="15" id="KW-0479">Metal-binding</keyword>
<dbReference type="SUPFAM" id="SSF52540">
    <property type="entry name" value="P-loop containing nucleoside triphosphate hydrolases"/>
    <property type="match status" value="1"/>
</dbReference>